<dbReference type="RefSeq" id="WP_379662835.1">
    <property type="nucleotide sequence ID" value="NZ_JBHUDG010000017.1"/>
</dbReference>
<name>A0ABW4IDY1_9SPHI</name>
<protein>
    <submittedName>
        <fullName evidence="1">Type IX secretion system membrane protein PorP/SprF</fullName>
    </submittedName>
</protein>
<sequence length="320" mass="35999">MKRYLILLSISIILCVETRGQQDPQFSQYMFNSLVINPAYAGYKENLNVNASYRNQWVGVEGAPKTQTLIVDASLAKDRVGLALGIINDKYGLRGKSSGYINYSYKLLMGEKGMLALGLAGGIAQFTYDSDRATYENEQQTDFLNGKYTYMEPEARFGIHYSTDRFFLGLSATNLFSEVFSPANSIRQVVTNRNNHFFLSTGYLFDVNEYLKCKPTILIKEDVKGPTGIDGNLNFLVADKVWIGGSYRYNANLWKKNITNAANGSALVAMVQFVDDTWNIGYSYDYSTSALKSFNSSHEISVGFVLSKNRSMKILNPRYF</sequence>
<dbReference type="NCBIfam" id="TIGR03519">
    <property type="entry name" value="T9SS_PorP_fam"/>
    <property type="match status" value="1"/>
</dbReference>
<dbReference type="EMBL" id="JBHUDG010000017">
    <property type="protein sequence ID" value="MFD1630458.1"/>
    <property type="molecule type" value="Genomic_DNA"/>
</dbReference>
<accession>A0ABW4IDY1</accession>
<organism evidence="1 2">
    <name type="scientific">Pseudopedobacter beijingensis</name>
    <dbReference type="NCBI Taxonomy" id="1207056"/>
    <lineage>
        <taxon>Bacteria</taxon>
        <taxon>Pseudomonadati</taxon>
        <taxon>Bacteroidota</taxon>
        <taxon>Sphingobacteriia</taxon>
        <taxon>Sphingobacteriales</taxon>
        <taxon>Sphingobacteriaceae</taxon>
        <taxon>Pseudopedobacter</taxon>
    </lineage>
</organism>
<gene>
    <name evidence="1" type="ORF">ACFSAH_11250</name>
</gene>
<dbReference type="Proteomes" id="UP001597118">
    <property type="component" value="Unassembled WGS sequence"/>
</dbReference>
<proteinExistence type="predicted"/>
<comment type="caution">
    <text evidence="1">The sequence shown here is derived from an EMBL/GenBank/DDBJ whole genome shotgun (WGS) entry which is preliminary data.</text>
</comment>
<dbReference type="Pfam" id="PF11751">
    <property type="entry name" value="PorP_SprF"/>
    <property type="match status" value="1"/>
</dbReference>
<dbReference type="InterPro" id="IPR019861">
    <property type="entry name" value="PorP/SprF_Bacteroidetes"/>
</dbReference>
<keyword evidence="2" id="KW-1185">Reference proteome</keyword>
<evidence type="ECO:0000313" key="1">
    <source>
        <dbReference type="EMBL" id="MFD1630458.1"/>
    </source>
</evidence>
<evidence type="ECO:0000313" key="2">
    <source>
        <dbReference type="Proteomes" id="UP001597118"/>
    </source>
</evidence>
<reference evidence="2" key="1">
    <citation type="journal article" date="2019" name="Int. J. Syst. Evol. Microbiol.">
        <title>The Global Catalogue of Microorganisms (GCM) 10K type strain sequencing project: providing services to taxonomists for standard genome sequencing and annotation.</title>
        <authorList>
            <consortium name="The Broad Institute Genomics Platform"/>
            <consortium name="The Broad Institute Genome Sequencing Center for Infectious Disease"/>
            <person name="Wu L."/>
            <person name="Ma J."/>
        </authorList>
    </citation>
    <scope>NUCLEOTIDE SEQUENCE [LARGE SCALE GENOMIC DNA]</scope>
    <source>
        <strain evidence="2">CCUG 53762</strain>
    </source>
</reference>